<dbReference type="Pfam" id="PF13302">
    <property type="entry name" value="Acetyltransf_3"/>
    <property type="match status" value="1"/>
</dbReference>
<evidence type="ECO:0000256" key="1">
    <source>
        <dbReference type="SAM" id="MobiDB-lite"/>
    </source>
</evidence>
<dbReference type="OrthoDB" id="41238at2759"/>
<proteinExistence type="predicted"/>
<protein>
    <submittedName>
        <fullName evidence="3">Acyl-n-acyltransferase</fullName>
    </submittedName>
</protein>
<feature type="domain" description="N-acetyltransferase" evidence="2">
    <location>
        <begin position="58"/>
        <end position="228"/>
    </location>
</feature>
<accession>S3CC26</accession>
<evidence type="ECO:0000313" key="3">
    <source>
        <dbReference type="EMBL" id="EPE03823.1"/>
    </source>
</evidence>
<keyword evidence="3" id="KW-0012">Acyltransferase</keyword>
<dbReference type="PANTHER" id="PTHR43441">
    <property type="entry name" value="RIBOSOMAL-PROTEIN-SERINE ACETYLTRANSFERASE"/>
    <property type="match status" value="1"/>
</dbReference>
<dbReference type="GO" id="GO:1990189">
    <property type="term" value="F:protein N-terminal-serine acetyltransferase activity"/>
    <property type="evidence" value="ECO:0007669"/>
    <property type="project" value="TreeGrafter"/>
</dbReference>
<dbReference type="VEuPathDB" id="FungiDB:F503_01713"/>
<evidence type="ECO:0000313" key="4">
    <source>
        <dbReference type="Proteomes" id="UP000016923"/>
    </source>
</evidence>
<dbReference type="EMBL" id="KE148164">
    <property type="protein sequence ID" value="EPE03823.1"/>
    <property type="molecule type" value="Genomic_DNA"/>
</dbReference>
<gene>
    <name evidence="3" type="ORF">F503_01713</name>
</gene>
<dbReference type="GO" id="GO:0008999">
    <property type="term" value="F:protein-N-terminal-alanine acetyltransferase activity"/>
    <property type="evidence" value="ECO:0007669"/>
    <property type="project" value="TreeGrafter"/>
</dbReference>
<dbReference type="eggNOG" id="ENOG502S3S6">
    <property type="taxonomic scope" value="Eukaryota"/>
</dbReference>
<feature type="region of interest" description="Disordered" evidence="1">
    <location>
        <begin position="179"/>
        <end position="198"/>
    </location>
</feature>
<dbReference type="PANTHER" id="PTHR43441:SF5">
    <property type="entry name" value="FAMILY ACETYLTRANSFERASE, PUTATIVE-RELATED"/>
    <property type="match status" value="1"/>
</dbReference>
<dbReference type="OMA" id="FQYLPYG"/>
<name>S3CC26_OPHP1</name>
<dbReference type="Gene3D" id="3.40.630.30">
    <property type="match status" value="1"/>
</dbReference>
<dbReference type="SUPFAM" id="SSF55729">
    <property type="entry name" value="Acyl-CoA N-acyltransferases (Nat)"/>
    <property type="match status" value="1"/>
</dbReference>
<dbReference type="InterPro" id="IPR000182">
    <property type="entry name" value="GNAT_dom"/>
</dbReference>
<dbReference type="HOGENOM" id="CLU_078023_0_0_1"/>
<dbReference type="InterPro" id="IPR016181">
    <property type="entry name" value="Acyl_CoA_acyltransferase"/>
</dbReference>
<evidence type="ECO:0000259" key="2">
    <source>
        <dbReference type="Pfam" id="PF13302"/>
    </source>
</evidence>
<dbReference type="Proteomes" id="UP000016923">
    <property type="component" value="Unassembled WGS sequence"/>
</dbReference>
<keyword evidence="4" id="KW-1185">Reference proteome</keyword>
<organism evidence="3 4">
    <name type="scientific">Ophiostoma piceae (strain UAMH 11346)</name>
    <name type="common">Sap stain fungus</name>
    <dbReference type="NCBI Taxonomy" id="1262450"/>
    <lineage>
        <taxon>Eukaryota</taxon>
        <taxon>Fungi</taxon>
        <taxon>Dikarya</taxon>
        <taxon>Ascomycota</taxon>
        <taxon>Pezizomycotina</taxon>
        <taxon>Sordariomycetes</taxon>
        <taxon>Sordariomycetidae</taxon>
        <taxon>Ophiostomatales</taxon>
        <taxon>Ophiostomataceae</taxon>
        <taxon>Ophiostoma</taxon>
    </lineage>
</organism>
<sequence length="289" mass="31342">MVAAKTLTLDTAVADASADPGAATATPIGTPVPSLSALPALSAGSVFHYEQCRLANDRVALEPFDLALHLGQSVKRLREHPGLLTYMPFPALDDEDAFVRDVWSYISKSPADALYAVRDLSSSNSIAGFISLSGTNPMNASTELGIILFPEFHHTHVSVTAVGLMLQWLMDPVAGQGSQGSQDSIQSAEGGRSTAATTARGLGLRRVEWKTHSENVASRKLADRIGFELEGICRWERIVQPGKPGLAADWLQRRNGSPVELQGQHMALYSIVWDEWDQKRQHIVAEMET</sequence>
<keyword evidence="3" id="KW-0808">Transferase</keyword>
<dbReference type="AlphaFoldDB" id="S3CC26"/>
<reference evidence="3 4" key="1">
    <citation type="journal article" date="2013" name="BMC Genomics">
        <title>The genome and transcriptome of the pine saprophyte Ophiostoma piceae, and a comparison with the bark beetle-associated pine pathogen Grosmannia clavigera.</title>
        <authorList>
            <person name="Haridas S."/>
            <person name="Wang Y."/>
            <person name="Lim L."/>
            <person name="Massoumi Alamouti S."/>
            <person name="Jackman S."/>
            <person name="Docking R."/>
            <person name="Robertson G."/>
            <person name="Birol I."/>
            <person name="Bohlmann J."/>
            <person name="Breuil C."/>
        </authorList>
    </citation>
    <scope>NUCLEOTIDE SEQUENCE [LARGE SCALE GENOMIC DNA]</scope>
    <source>
        <strain evidence="3 4">UAMH 11346</strain>
    </source>
</reference>
<dbReference type="InterPro" id="IPR051908">
    <property type="entry name" value="Ribosomal_N-acetyltransferase"/>
</dbReference>